<sequence length="944" mass="106496">MPHRNNKHLKQLAIADPDLAGEVQSILAQKTSPASDRDIALLVDETLWALSEEISFGREVALGYAGLSGEADAQMIARYRDLVREFGRKGPTMGRIMATHLVPVCKYGDNRLLKHFLHTLDVMQSKGSYTLKDPLEALSELLNSQDRESASAYLQLLADTFAGELSYVQCQHFAHILPRAVLGFAPLRRIWQMEQLRRVVKTDVRLTDSLLDGLEKGLHLLSKDSLNRFVALGLDKLKRSRKSAAKFLSLESKLGADTFAQMQVVVPFSHLQAQLNRYVRARTGLAISVRPLSDLPEALLKADRQRALACSDGKFIYLPAEISTFPDKEENINLFKCLTRLEAGLYECNTFDFDLEKALERCQSIVDCGLRIADLNALNIAPDFVQNLKSKIQNQKNLSDLERFFDLFPIPELAADLFTVFEHGRLKIMLGKLYPGLIRQTLPLLCREAMRMLNTATPVGLVTLLYLWIALEIDVQKKLDVEKVLIDHAAKISARFEEAIAVDDTVETCAEMVAAGYKDVERLLQQTAPDKRLKECYESMLTPFGRRLRPDLFFSTYRHFEKIAVKLKAQLKDKELRVYKSDIRRHLIAANGSISREDLQAMILSPKKDQEAGAQHVQQTVDLSWLDLSKIFGPRDPVSVVGDDVTGPVFWYPEWDCGLQDYLAAHVRVLDRNLPMVEGDFYCNTLTKHAGLIKIIRYAFELLKPEGLVRLRQWVEGDEFDYRALLDFAMDKKAGRIPSDRLYIKRIKQVRDVAVLLLVDLSRSTANTVNGSQATVLDVEKEAIVLFCEALEVVGDAFAIAGFSGTGRLGVDYFRVKGFDETMNDTIKQRINAVAPQRSTRMGGAIRHATCQLEKMAAKVRLLIILGDGFPNDVDYKRDYAILDTGKAIFEAHSKDIYTHAITVNMASDPKLDDLFGNVRHNVISDVRELPDKLLRIYGELTRH</sequence>
<dbReference type="SUPFAM" id="SSF53300">
    <property type="entry name" value="vWA-like"/>
    <property type="match status" value="1"/>
</dbReference>
<evidence type="ECO:0000313" key="3">
    <source>
        <dbReference type="Proteomes" id="UP000605201"/>
    </source>
</evidence>
<accession>A0A8J6P9L7</accession>
<dbReference type="Gene3D" id="3.40.50.410">
    <property type="entry name" value="von Willebrand factor, type A domain"/>
    <property type="match status" value="1"/>
</dbReference>
<dbReference type="InterPro" id="IPR002035">
    <property type="entry name" value="VWF_A"/>
</dbReference>
<evidence type="ECO:0000313" key="2">
    <source>
        <dbReference type="EMBL" id="MBC8434490.1"/>
    </source>
</evidence>
<protein>
    <recommendedName>
        <fullName evidence="1">VWFA domain-containing protein</fullName>
    </recommendedName>
</protein>
<dbReference type="Proteomes" id="UP000605201">
    <property type="component" value="Unassembled WGS sequence"/>
</dbReference>
<dbReference type="PANTHER" id="PTHR41248">
    <property type="entry name" value="NORD PROTEIN"/>
    <property type="match status" value="1"/>
</dbReference>
<dbReference type="PROSITE" id="PS50234">
    <property type="entry name" value="VWFA"/>
    <property type="match status" value="1"/>
</dbReference>
<dbReference type="InterPro" id="IPR036465">
    <property type="entry name" value="vWFA_dom_sf"/>
</dbReference>
<evidence type="ECO:0000259" key="1">
    <source>
        <dbReference type="PROSITE" id="PS50234"/>
    </source>
</evidence>
<organism evidence="2 3">
    <name type="scientific">Candidatus Desulfatibia vada</name>
    <dbReference type="NCBI Taxonomy" id="2841696"/>
    <lineage>
        <taxon>Bacteria</taxon>
        <taxon>Pseudomonadati</taxon>
        <taxon>Thermodesulfobacteriota</taxon>
        <taxon>Desulfobacteria</taxon>
        <taxon>Desulfobacterales</taxon>
        <taxon>Desulfobacterales incertae sedis</taxon>
        <taxon>Candidatus Desulfatibia</taxon>
    </lineage>
</organism>
<reference evidence="2 3" key="1">
    <citation type="submission" date="2020-08" db="EMBL/GenBank/DDBJ databases">
        <title>Bridging the membrane lipid divide: bacteria of the FCB group superphylum have the potential to synthesize archaeal ether lipids.</title>
        <authorList>
            <person name="Villanueva L."/>
            <person name="Von Meijenfeldt F.A.B."/>
            <person name="Westbye A.B."/>
            <person name="Yadav S."/>
            <person name="Hopmans E.C."/>
            <person name="Dutilh B.E."/>
            <person name="Sinninghe Damste J.S."/>
        </authorList>
    </citation>
    <scope>NUCLEOTIDE SEQUENCE [LARGE SCALE GENOMIC DNA]</scope>
    <source>
        <strain evidence="2">NIOZ-UU17</strain>
    </source>
</reference>
<proteinExistence type="predicted"/>
<dbReference type="InterPro" id="IPR051928">
    <property type="entry name" value="NorD/CobT"/>
</dbReference>
<dbReference type="PANTHER" id="PTHR41248:SF1">
    <property type="entry name" value="NORD PROTEIN"/>
    <property type="match status" value="1"/>
</dbReference>
<dbReference type="AlphaFoldDB" id="A0A8J6P9L7"/>
<dbReference type="EMBL" id="JACNIG010000447">
    <property type="protein sequence ID" value="MBC8434490.1"/>
    <property type="molecule type" value="Genomic_DNA"/>
</dbReference>
<gene>
    <name evidence="2" type="ORF">H8D96_21485</name>
</gene>
<name>A0A8J6P9L7_9BACT</name>
<feature type="domain" description="VWFA" evidence="1">
    <location>
        <begin position="754"/>
        <end position="941"/>
    </location>
</feature>
<comment type="caution">
    <text evidence="2">The sequence shown here is derived from an EMBL/GenBank/DDBJ whole genome shotgun (WGS) entry which is preliminary data.</text>
</comment>
<dbReference type="SMART" id="SM00327">
    <property type="entry name" value="VWA"/>
    <property type="match status" value="1"/>
</dbReference>